<feature type="domain" description="GYF" evidence="2">
    <location>
        <begin position="7"/>
        <end position="57"/>
    </location>
</feature>
<protein>
    <recommendedName>
        <fullName evidence="2">GYF domain-containing protein</fullName>
    </recommendedName>
</protein>
<feature type="transmembrane region" description="Helical" evidence="1">
    <location>
        <begin position="172"/>
        <end position="193"/>
    </location>
</feature>
<keyword evidence="1" id="KW-0812">Transmembrane</keyword>
<sequence>MNDNTQWHYTDRTGAQAGPVSTAELQQLIAKGMAPNTGMVWKAGMPDWVMHSQVPELQVQPALATPAPQAAPVAQAAAQTPEVNPYSPPQAAAQAGFENSAFSTDMPKVYGGIGRLSLFLQTILYVLGCVIAGVVIGLIGAPFLIFVVILVALIMVIRLSCLRLKNLGMNGWWVLLIFVPIVNSFFNIMLLSCPQGYSDTRKMDTVGIIVAVILVTIQIGSFFLGGDDAATADAMRELFQ</sequence>
<evidence type="ECO:0000313" key="3">
    <source>
        <dbReference type="EMBL" id="BDS08107.1"/>
    </source>
</evidence>
<keyword evidence="1" id="KW-0472">Membrane</keyword>
<dbReference type="Gene3D" id="3.30.1490.40">
    <property type="match status" value="1"/>
</dbReference>
<dbReference type="InterPro" id="IPR035445">
    <property type="entry name" value="GYF-like_dom_sf"/>
</dbReference>
<keyword evidence="1" id="KW-1133">Transmembrane helix</keyword>
<dbReference type="AlphaFoldDB" id="A0AAT9FPN6"/>
<dbReference type="Pfam" id="PF14237">
    <property type="entry name" value="GYF_2"/>
    <property type="match status" value="1"/>
</dbReference>
<dbReference type="InterPro" id="IPR025640">
    <property type="entry name" value="GYF_2"/>
</dbReference>
<gene>
    <name evidence="3" type="ORF">NT6N_31470</name>
</gene>
<accession>A0AAT9FPN6</accession>
<proteinExistence type="predicted"/>
<evidence type="ECO:0000259" key="2">
    <source>
        <dbReference type="Pfam" id="PF14237"/>
    </source>
</evidence>
<reference evidence="3" key="1">
    <citation type="submission" date="2024-07" db="EMBL/GenBank/DDBJ databases">
        <title>Complete genome sequence of Verrucomicrobiaceae bacterium NT6N.</title>
        <authorList>
            <person name="Huang C."/>
            <person name="Takami H."/>
            <person name="Hamasaki K."/>
        </authorList>
    </citation>
    <scope>NUCLEOTIDE SEQUENCE</scope>
    <source>
        <strain evidence="3">NT6N</strain>
    </source>
</reference>
<feature type="transmembrane region" description="Helical" evidence="1">
    <location>
        <begin position="205"/>
        <end position="225"/>
    </location>
</feature>
<evidence type="ECO:0000256" key="1">
    <source>
        <dbReference type="SAM" id="Phobius"/>
    </source>
</evidence>
<name>A0AAT9FPN6_9BACT</name>
<dbReference type="EMBL" id="AP026866">
    <property type="protein sequence ID" value="BDS08107.1"/>
    <property type="molecule type" value="Genomic_DNA"/>
</dbReference>
<dbReference type="KEGG" id="osu:NT6N_31470"/>
<organism evidence="3">
    <name type="scientific">Oceaniferula spumae</name>
    <dbReference type="NCBI Taxonomy" id="2979115"/>
    <lineage>
        <taxon>Bacteria</taxon>
        <taxon>Pseudomonadati</taxon>
        <taxon>Verrucomicrobiota</taxon>
        <taxon>Verrucomicrobiia</taxon>
        <taxon>Verrucomicrobiales</taxon>
        <taxon>Verrucomicrobiaceae</taxon>
        <taxon>Oceaniferula</taxon>
    </lineage>
</organism>
<feature type="transmembrane region" description="Helical" evidence="1">
    <location>
        <begin position="124"/>
        <end position="157"/>
    </location>
</feature>